<gene>
    <name evidence="3" type="ORF">GCM10009733_088020</name>
</gene>
<sequence>MAFRYGEYHDGPDPLAPPYDVRAALDEMGDAILSGSTPVHALRDLLKRGLPGGQDRRGLDDMLKEVRRRRRDLRERGRLDGTLERARALLDKAIGQERAELFPDPSDDARLRESELDALPEDTASAIQELSSYEWRSAAARQTFEELRDLLRREVLDSQFRGLRDALANPDPAAMERVRQMMSDLNDMLDRDSRGEHTQDDFDDFMSKYGDLFPEKPRTLDELVDILARRAAATQRMLASMTPRQREELGNLINQTLDQAGLADQMRRLGEALYARRPDLAWNAPERLTGEEPLAMGDAVTALEELADLTQLETALRQDYPGARLDDIDEAAVRRALGRSAVDDLEALKRIERELEEQGYLLRRRGKLELTPKAVRRLGETALRRVFASLDGGRRGDHDQHDAGSAGELTGSSRPWRFGDEQPIDVVRTLVNGVRGGGVSLGERPKVRLTVDDFEVAETERRSAAAVCLLVDLSYSMALRGTWAAAKQTALALQALVASKFPQDAVQIVGFSNYARVLQPDELAGLDWDMVQGTNLHHALLIAGRHLDRHPDFEPVVLVVTDGEPTAHLMRDGRSAFEWPPSHETLELTLAEVDKMTRRRATINIFMLAADDRLKEFVDEVARRNGGRVFSPDAERLGEYVVSDFLRLRRSR</sequence>
<organism evidence="3 4">
    <name type="scientific">Nonomuraea maheshkhaliensis</name>
    <dbReference type="NCBI Taxonomy" id="419590"/>
    <lineage>
        <taxon>Bacteria</taxon>
        <taxon>Bacillati</taxon>
        <taxon>Actinomycetota</taxon>
        <taxon>Actinomycetes</taxon>
        <taxon>Streptosporangiales</taxon>
        <taxon>Streptosporangiaceae</taxon>
        <taxon>Nonomuraea</taxon>
    </lineage>
</organism>
<accession>A0ABP4SSJ9</accession>
<evidence type="ECO:0000313" key="3">
    <source>
        <dbReference type="EMBL" id="GAA1677491.1"/>
    </source>
</evidence>
<dbReference type="RefSeq" id="WP_346112884.1">
    <property type="nucleotide sequence ID" value="NZ_BAAAMU010000109.1"/>
</dbReference>
<dbReference type="InterPro" id="IPR036465">
    <property type="entry name" value="vWFA_dom_sf"/>
</dbReference>
<feature type="region of interest" description="Disordered" evidence="1">
    <location>
        <begin position="393"/>
        <end position="414"/>
    </location>
</feature>
<evidence type="ECO:0000313" key="4">
    <source>
        <dbReference type="Proteomes" id="UP001500064"/>
    </source>
</evidence>
<dbReference type="Proteomes" id="UP001500064">
    <property type="component" value="Unassembled WGS sequence"/>
</dbReference>
<dbReference type="SUPFAM" id="SSF53300">
    <property type="entry name" value="vWA-like"/>
    <property type="match status" value="1"/>
</dbReference>
<keyword evidence="4" id="KW-1185">Reference proteome</keyword>
<dbReference type="EMBL" id="BAAAMU010000109">
    <property type="protein sequence ID" value="GAA1677491.1"/>
    <property type="molecule type" value="Genomic_DNA"/>
</dbReference>
<dbReference type="CDD" id="cd00198">
    <property type="entry name" value="vWFA"/>
    <property type="match status" value="1"/>
</dbReference>
<dbReference type="Gene3D" id="3.40.50.410">
    <property type="entry name" value="von Willebrand factor, type A domain"/>
    <property type="match status" value="1"/>
</dbReference>
<feature type="compositionally biased region" description="Basic and acidic residues" evidence="1">
    <location>
        <begin position="393"/>
        <end position="402"/>
    </location>
</feature>
<comment type="caution">
    <text evidence="3">The sequence shown here is derived from an EMBL/GenBank/DDBJ whole genome shotgun (WGS) entry which is preliminary data.</text>
</comment>
<dbReference type="SMART" id="SM00327">
    <property type="entry name" value="VWA"/>
    <property type="match status" value="1"/>
</dbReference>
<name>A0ABP4SSJ9_9ACTN</name>
<feature type="domain" description="VWFA" evidence="2">
    <location>
        <begin position="464"/>
        <end position="647"/>
    </location>
</feature>
<dbReference type="InterPro" id="IPR002035">
    <property type="entry name" value="VWF_A"/>
</dbReference>
<proteinExistence type="predicted"/>
<reference evidence="4" key="1">
    <citation type="journal article" date="2019" name="Int. J. Syst. Evol. Microbiol.">
        <title>The Global Catalogue of Microorganisms (GCM) 10K type strain sequencing project: providing services to taxonomists for standard genome sequencing and annotation.</title>
        <authorList>
            <consortium name="The Broad Institute Genomics Platform"/>
            <consortium name="The Broad Institute Genome Sequencing Center for Infectious Disease"/>
            <person name="Wu L."/>
            <person name="Ma J."/>
        </authorList>
    </citation>
    <scope>NUCLEOTIDE SEQUENCE [LARGE SCALE GENOMIC DNA]</scope>
    <source>
        <strain evidence="4">JCM 13929</strain>
    </source>
</reference>
<protein>
    <submittedName>
        <fullName evidence="3">VWA domain-containing protein</fullName>
    </submittedName>
</protein>
<evidence type="ECO:0000259" key="2">
    <source>
        <dbReference type="SMART" id="SM00327"/>
    </source>
</evidence>
<evidence type="ECO:0000256" key="1">
    <source>
        <dbReference type="SAM" id="MobiDB-lite"/>
    </source>
</evidence>